<evidence type="ECO:0000256" key="1">
    <source>
        <dbReference type="ARBA" id="ARBA00004141"/>
    </source>
</evidence>
<feature type="transmembrane region" description="Helical" evidence="8">
    <location>
        <begin position="107"/>
        <end position="126"/>
    </location>
</feature>
<comment type="similarity">
    <text evidence="2 7">Belongs to the major facilitator superfamily. Proton-dependent oligopeptide transporter (POT/PTR) (TC 2.A.17) family.</text>
</comment>
<keyword evidence="10" id="KW-1185">Reference proteome</keyword>
<keyword evidence="4 8" id="KW-1133">Transmembrane helix</keyword>
<dbReference type="GO" id="GO:0022857">
    <property type="term" value="F:transmembrane transporter activity"/>
    <property type="evidence" value="ECO:0007669"/>
    <property type="project" value="InterPro"/>
</dbReference>
<dbReference type="InterPro" id="IPR036259">
    <property type="entry name" value="MFS_trans_sf"/>
</dbReference>
<feature type="transmembrane region" description="Helical" evidence="8">
    <location>
        <begin position="196"/>
        <end position="219"/>
    </location>
</feature>
<comment type="subcellular location">
    <subcellularLocation>
        <location evidence="1 7">Membrane</location>
        <topology evidence="1 7">Multi-pass membrane protein</topology>
    </subcellularLocation>
</comment>
<comment type="similarity">
    <text evidence="6">Belongs to the major facilitator superfamily. Phosphate:H(+) symporter (TC 2.A.1.9) family.</text>
</comment>
<dbReference type="InterPro" id="IPR018456">
    <property type="entry name" value="PTR2_symporter_CS"/>
</dbReference>
<dbReference type="PROSITE" id="PS01023">
    <property type="entry name" value="PTR2_2"/>
    <property type="match status" value="1"/>
</dbReference>
<dbReference type="PANTHER" id="PTHR11654">
    <property type="entry name" value="OLIGOPEPTIDE TRANSPORTER-RELATED"/>
    <property type="match status" value="1"/>
</dbReference>
<feature type="transmembrane region" description="Helical" evidence="8">
    <location>
        <begin position="549"/>
        <end position="572"/>
    </location>
</feature>
<feature type="transmembrane region" description="Helical" evidence="8">
    <location>
        <begin position="343"/>
        <end position="366"/>
    </location>
</feature>
<proteinExistence type="inferred from homology"/>
<protein>
    <submittedName>
        <fullName evidence="9">Protein nrt1/ ptr family 8.1</fullName>
    </submittedName>
</protein>
<dbReference type="InterPro" id="IPR000109">
    <property type="entry name" value="POT_fam"/>
</dbReference>
<accession>A0A830BIY3</accession>
<reference evidence="9" key="1">
    <citation type="submission" date="2020-07" db="EMBL/GenBank/DDBJ databases">
        <title>Ethylene signaling mediates host invasion by parasitic plants.</title>
        <authorList>
            <person name="Yoshida S."/>
        </authorList>
    </citation>
    <scope>NUCLEOTIDE SEQUENCE</scope>
    <source>
        <strain evidence="9">Okayama</strain>
    </source>
</reference>
<dbReference type="Proteomes" id="UP000653305">
    <property type="component" value="Unassembled WGS sequence"/>
</dbReference>
<feature type="transmembrane region" description="Helical" evidence="8">
    <location>
        <begin position="394"/>
        <end position="413"/>
    </location>
</feature>
<dbReference type="GO" id="GO:0016020">
    <property type="term" value="C:membrane"/>
    <property type="evidence" value="ECO:0007669"/>
    <property type="project" value="UniProtKB-SubCell"/>
</dbReference>
<dbReference type="Gene3D" id="1.20.1250.20">
    <property type="entry name" value="MFS general substrate transporter like domains"/>
    <property type="match status" value="1"/>
</dbReference>
<feature type="transmembrane region" description="Helical" evidence="8">
    <location>
        <begin position="465"/>
        <end position="491"/>
    </location>
</feature>
<evidence type="ECO:0000256" key="7">
    <source>
        <dbReference type="RuleBase" id="RU003755"/>
    </source>
</evidence>
<evidence type="ECO:0000313" key="10">
    <source>
        <dbReference type="Proteomes" id="UP000653305"/>
    </source>
</evidence>
<keyword evidence="5 8" id="KW-0472">Membrane</keyword>
<dbReference type="AlphaFoldDB" id="A0A830BIY3"/>
<evidence type="ECO:0000256" key="6">
    <source>
        <dbReference type="ARBA" id="ARBA00044504"/>
    </source>
</evidence>
<feature type="transmembrane region" description="Helical" evidence="8">
    <location>
        <begin position="425"/>
        <end position="445"/>
    </location>
</feature>
<comment type="caution">
    <text evidence="9">The sequence shown here is derived from an EMBL/GenBank/DDBJ whole genome shotgun (WGS) entry which is preliminary data.</text>
</comment>
<evidence type="ECO:0000313" key="9">
    <source>
        <dbReference type="EMBL" id="GFP85058.1"/>
    </source>
</evidence>
<dbReference type="Pfam" id="PF00854">
    <property type="entry name" value="PTR2"/>
    <property type="match status" value="1"/>
</dbReference>
<sequence>MGDLYNVESIISDEDDKYTKDGTTDYRNNPAIKQKTGTWKACPYILGNECCERLAYYGINTNLVNYLKFQMNESNVTAVNNVTNWSGTCYITPLLGAFLADAYLGRYWTIATFSSIYVFGMTILTLSASVHGLKPLCDAKNICHPTGLQTASQTAVFFIALYLIALGTGGIKPCVSSFGADQFDDSDEKEKKKKSSFFNWFYLSINIGAMFASSVLVWIQMNVGWGWGFGVPAVSMAVAVAFFFLGSRLYRLQLPGGSPLTRIAQVLVASVRKLRVKVPNDASLLYETDDKESNIKGSRKLEHTEKFRFLDKAAVPTESENVAKPWTLCTVTQVEEFKSVIRLLPIWATGIVFSTVYSQMSTVFVLQGDTMDQHLGPTFKIPAASLSLFDTLSVIFWAPVYDLVIIPLARIYTGNERGFTQLQRMGIGLVISTFAMVVAGVLEVVRLDYIRKNNLYDDDVVPITILWQIPQYFLVGCAEVFTFIGQLEFFYDQAPDAMRSLCAALSLSTNALGNYLSTALVTIVANVTTRNGAIGWIPEKDLNRGHLDYFYWLLAILSVINFIVYLLIANWYTYKKVVGKAG</sequence>
<feature type="transmembrane region" description="Helical" evidence="8">
    <location>
        <begin position="225"/>
        <end position="245"/>
    </location>
</feature>
<evidence type="ECO:0000256" key="5">
    <source>
        <dbReference type="ARBA" id="ARBA00023136"/>
    </source>
</evidence>
<feature type="transmembrane region" description="Helical" evidence="8">
    <location>
        <begin position="155"/>
        <end position="175"/>
    </location>
</feature>
<evidence type="ECO:0000256" key="3">
    <source>
        <dbReference type="ARBA" id="ARBA00022692"/>
    </source>
</evidence>
<dbReference type="PROSITE" id="PS01022">
    <property type="entry name" value="PTR2_1"/>
    <property type="match status" value="1"/>
</dbReference>
<dbReference type="EMBL" id="BMAC01000098">
    <property type="protein sequence ID" value="GFP85058.1"/>
    <property type="molecule type" value="Genomic_DNA"/>
</dbReference>
<evidence type="ECO:0000256" key="2">
    <source>
        <dbReference type="ARBA" id="ARBA00005982"/>
    </source>
</evidence>
<gene>
    <name evidence="9" type="ORF">PHJA_000649600</name>
</gene>
<evidence type="ECO:0000256" key="4">
    <source>
        <dbReference type="ARBA" id="ARBA00022989"/>
    </source>
</evidence>
<dbReference type="OrthoDB" id="8904098at2759"/>
<keyword evidence="3 7" id="KW-0812">Transmembrane</keyword>
<feature type="transmembrane region" description="Helical" evidence="8">
    <location>
        <begin position="512"/>
        <end position="529"/>
    </location>
</feature>
<keyword evidence="7" id="KW-0813">Transport</keyword>
<dbReference type="SUPFAM" id="SSF103473">
    <property type="entry name" value="MFS general substrate transporter"/>
    <property type="match status" value="1"/>
</dbReference>
<organism evidence="9 10">
    <name type="scientific">Phtheirospermum japonicum</name>
    <dbReference type="NCBI Taxonomy" id="374723"/>
    <lineage>
        <taxon>Eukaryota</taxon>
        <taxon>Viridiplantae</taxon>
        <taxon>Streptophyta</taxon>
        <taxon>Embryophyta</taxon>
        <taxon>Tracheophyta</taxon>
        <taxon>Spermatophyta</taxon>
        <taxon>Magnoliopsida</taxon>
        <taxon>eudicotyledons</taxon>
        <taxon>Gunneridae</taxon>
        <taxon>Pentapetalae</taxon>
        <taxon>asterids</taxon>
        <taxon>lamiids</taxon>
        <taxon>Lamiales</taxon>
        <taxon>Orobanchaceae</taxon>
        <taxon>Orobanchaceae incertae sedis</taxon>
        <taxon>Phtheirospermum</taxon>
    </lineage>
</organism>
<dbReference type="GO" id="GO:0006857">
    <property type="term" value="P:oligopeptide transport"/>
    <property type="evidence" value="ECO:0007669"/>
    <property type="project" value="InterPro"/>
</dbReference>
<name>A0A830BIY3_9LAMI</name>
<evidence type="ECO:0000256" key="8">
    <source>
        <dbReference type="SAM" id="Phobius"/>
    </source>
</evidence>